<name>A0A4C1UJF1_EUMVA</name>
<dbReference type="Proteomes" id="UP000299102">
    <property type="component" value="Unassembled WGS sequence"/>
</dbReference>
<evidence type="ECO:0000313" key="2">
    <source>
        <dbReference type="Proteomes" id="UP000299102"/>
    </source>
</evidence>
<reference evidence="1 2" key="1">
    <citation type="journal article" date="2019" name="Commun. Biol.">
        <title>The bagworm genome reveals a unique fibroin gene that provides high tensile strength.</title>
        <authorList>
            <person name="Kono N."/>
            <person name="Nakamura H."/>
            <person name="Ohtoshi R."/>
            <person name="Tomita M."/>
            <person name="Numata K."/>
            <person name="Arakawa K."/>
        </authorList>
    </citation>
    <scope>NUCLEOTIDE SEQUENCE [LARGE SCALE GENOMIC DNA]</scope>
</reference>
<dbReference type="EMBL" id="BGZK01000176">
    <property type="protein sequence ID" value="GBP26102.1"/>
    <property type="molecule type" value="Genomic_DNA"/>
</dbReference>
<evidence type="ECO:0000313" key="1">
    <source>
        <dbReference type="EMBL" id="GBP26102.1"/>
    </source>
</evidence>
<dbReference type="AlphaFoldDB" id="A0A4C1UJF1"/>
<comment type="caution">
    <text evidence="1">The sequence shown here is derived from an EMBL/GenBank/DDBJ whole genome shotgun (WGS) entry which is preliminary data.</text>
</comment>
<gene>
    <name evidence="1" type="ORF">EVAR_15115_1</name>
</gene>
<organism evidence="1 2">
    <name type="scientific">Eumeta variegata</name>
    <name type="common">Bagworm moth</name>
    <name type="synonym">Eumeta japonica</name>
    <dbReference type="NCBI Taxonomy" id="151549"/>
    <lineage>
        <taxon>Eukaryota</taxon>
        <taxon>Metazoa</taxon>
        <taxon>Ecdysozoa</taxon>
        <taxon>Arthropoda</taxon>
        <taxon>Hexapoda</taxon>
        <taxon>Insecta</taxon>
        <taxon>Pterygota</taxon>
        <taxon>Neoptera</taxon>
        <taxon>Endopterygota</taxon>
        <taxon>Lepidoptera</taxon>
        <taxon>Glossata</taxon>
        <taxon>Ditrysia</taxon>
        <taxon>Tineoidea</taxon>
        <taxon>Psychidae</taxon>
        <taxon>Oiketicinae</taxon>
        <taxon>Eumeta</taxon>
    </lineage>
</organism>
<protein>
    <submittedName>
        <fullName evidence="1">Uncharacterized protein</fullName>
    </submittedName>
</protein>
<sequence>MLHRILQLRDGTPNLDVEEHPPKTTLARVGQQRWKQHVKEQRFEGDEAIGTAKQECLSVQDEEILRKEFLT</sequence>
<accession>A0A4C1UJF1</accession>
<keyword evidence="2" id="KW-1185">Reference proteome</keyword>
<proteinExistence type="predicted"/>